<organism evidence="1 2">
    <name type="scientific">Rossellomorea aquimaris</name>
    <dbReference type="NCBI Taxonomy" id="189382"/>
    <lineage>
        <taxon>Bacteria</taxon>
        <taxon>Bacillati</taxon>
        <taxon>Bacillota</taxon>
        <taxon>Bacilli</taxon>
        <taxon>Bacillales</taxon>
        <taxon>Bacillaceae</taxon>
        <taxon>Rossellomorea</taxon>
    </lineage>
</organism>
<dbReference type="AlphaFoldDB" id="A0A5D4TJ79"/>
<reference evidence="1 2" key="1">
    <citation type="submission" date="2019-08" db="EMBL/GenBank/DDBJ databases">
        <title>Bacillus genomes from the desert of Cuatro Cienegas, Coahuila.</title>
        <authorList>
            <person name="Olmedo-Alvarez G."/>
        </authorList>
    </citation>
    <scope>NUCLEOTIDE SEQUENCE [LARGE SCALE GENOMIC DNA]</scope>
    <source>
        <strain evidence="1 2">CH87b_3T</strain>
    </source>
</reference>
<dbReference type="EMBL" id="VTEZ01000008">
    <property type="protein sequence ID" value="TYS81183.1"/>
    <property type="molecule type" value="Genomic_DNA"/>
</dbReference>
<accession>A0A5D4TJ79</accession>
<dbReference type="Proteomes" id="UP000324269">
    <property type="component" value="Unassembled WGS sequence"/>
</dbReference>
<evidence type="ECO:0000313" key="2">
    <source>
        <dbReference type="Proteomes" id="UP000324269"/>
    </source>
</evidence>
<protein>
    <submittedName>
        <fullName evidence="1">Uncharacterized protein</fullName>
    </submittedName>
</protein>
<gene>
    <name evidence="1" type="ORF">FZC85_20130</name>
</gene>
<name>A0A5D4TJ79_9BACI</name>
<sequence length="119" mass="14116">MKIYKKFDKKVIEEGNRLLMTSCRKAIERSRSDEGAYKHVKCSFNTAKQLFLSIRWNNKKLYENWMTLTKNYLDHPNQTDRLRLRPTLDRIDSQGHYFINNLQVITFGQNASKARTKSA</sequence>
<comment type="caution">
    <text evidence="1">The sequence shown here is derived from an EMBL/GenBank/DDBJ whole genome shotgun (WGS) entry which is preliminary data.</text>
</comment>
<dbReference type="RefSeq" id="WP_148970768.1">
    <property type="nucleotide sequence ID" value="NZ_JBNIKW010000009.1"/>
</dbReference>
<proteinExistence type="predicted"/>
<evidence type="ECO:0000313" key="1">
    <source>
        <dbReference type="EMBL" id="TYS81183.1"/>
    </source>
</evidence>